<dbReference type="Pfam" id="PF05362">
    <property type="entry name" value="Lon_C"/>
    <property type="match status" value="1"/>
</dbReference>
<dbReference type="InterPro" id="IPR003111">
    <property type="entry name" value="Lon_prtase_N"/>
</dbReference>
<dbReference type="FunFam" id="3.40.50.300:FF:000021">
    <property type="entry name" value="Lon protease homolog"/>
    <property type="match status" value="1"/>
</dbReference>
<dbReference type="PANTHER" id="PTHR10046">
    <property type="entry name" value="ATP DEPENDENT LON PROTEASE FAMILY MEMBER"/>
    <property type="match status" value="1"/>
</dbReference>
<dbReference type="Pfam" id="PF00004">
    <property type="entry name" value="AAA"/>
    <property type="match status" value="1"/>
</dbReference>
<comment type="caution">
    <text evidence="18">The sequence shown here is derived from an EMBL/GenBank/DDBJ whole genome shotgun (WGS) entry which is preliminary data.</text>
</comment>
<dbReference type="GO" id="GO:0043565">
    <property type="term" value="F:sequence-specific DNA binding"/>
    <property type="evidence" value="ECO:0007669"/>
    <property type="project" value="UniProtKB-UniRule"/>
</dbReference>
<dbReference type="AlphaFoldDB" id="A0A2H0R6G4"/>
<keyword evidence="3 10" id="KW-0645">Protease</keyword>
<dbReference type="GO" id="GO:0006515">
    <property type="term" value="P:protein quality control for misfolded or incompletely synthesized proteins"/>
    <property type="evidence" value="ECO:0007669"/>
    <property type="project" value="UniProtKB-UniRule"/>
</dbReference>
<keyword evidence="2 10" id="KW-0963">Cytoplasm</keyword>
<comment type="subunit">
    <text evidence="10 11">Homohexamer. Organized in a ring with a central cavity.</text>
</comment>
<dbReference type="GO" id="GO:0005524">
    <property type="term" value="F:ATP binding"/>
    <property type="evidence" value="ECO:0007669"/>
    <property type="project" value="UniProtKB-UniRule"/>
</dbReference>
<dbReference type="PRINTS" id="PR00830">
    <property type="entry name" value="ENDOLAPTASE"/>
</dbReference>
<dbReference type="NCBIfam" id="TIGR00763">
    <property type="entry name" value="lon"/>
    <property type="match status" value="1"/>
</dbReference>
<dbReference type="PIRSF" id="PIRSF001174">
    <property type="entry name" value="Lon_proteas"/>
    <property type="match status" value="1"/>
</dbReference>
<dbReference type="SUPFAM" id="SSF54211">
    <property type="entry name" value="Ribosomal protein S5 domain 2-like"/>
    <property type="match status" value="1"/>
</dbReference>
<dbReference type="Proteomes" id="UP000230232">
    <property type="component" value="Unassembled WGS sequence"/>
</dbReference>
<evidence type="ECO:0000256" key="15">
    <source>
        <dbReference type="RuleBase" id="RU000591"/>
    </source>
</evidence>
<evidence type="ECO:0000256" key="4">
    <source>
        <dbReference type="ARBA" id="ARBA00022741"/>
    </source>
</evidence>
<dbReference type="Gene3D" id="3.40.50.300">
    <property type="entry name" value="P-loop containing nucleotide triphosphate hydrolases"/>
    <property type="match status" value="1"/>
</dbReference>
<dbReference type="SMART" id="SM00464">
    <property type="entry name" value="LON"/>
    <property type="match status" value="1"/>
</dbReference>
<evidence type="ECO:0000256" key="14">
    <source>
        <dbReference type="PROSITE-ProRule" id="PRU01122"/>
    </source>
</evidence>
<dbReference type="Pfam" id="PF22667">
    <property type="entry name" value="Lon_lid"/>
    <property type="match status" value="1"/>
</dbReference>
<dbReference type="PROSITE" id="PS51787">
    <property type="entry name" value="LON_N"/>
    <property type="match status" value="1"/>
</dbReference>
<evidence type="ECO:0000256" key="13">
    <source>
        <dbReference type="PIRSR" id="PIRSR001174-2"/>
    </source>
</evidence>
<feature type="active site" evidence="10 12">
    <location>
        <position position="684"/>
    </location>
</feature>
<evidence type="ECO:0000256" key="3">
    <source>
        <dbReference type="ARBA" id="ARBA00022670"/>
    </source>
</evidence>
<dbReference type="InterPro" id="IPR027543">
    <property type="entry name" value="Lon_bac"/>
</dbReference>
<evidence type="ECO:0000313" key="18">
    <source>
        <dbReference type="EMBL" id="PIR41415.1"/>
    </source>
</evidence>
<keyword evidence="8 10" id="KW-0346">Stress response</keyword>
<dbReference type="InterPro" id="IPR015947">
    <property type="entry name" value="PUA-like_sf"/>
</dbReference>
<sequence>MKFNNTPKDLIIPEELPLIAIKNAVLFPRVVIPLVIQRPSSVFSLQESLKKDRLVLFVSQKNLDDNVEEKDIYEVGTVGRIISVDSLMDGSSRIDVEGITRAEILKITQSSPFFKATIQSFSLKGQDDVESEALMRSVLDLYKRISENNRIIPSMLSNLLSMLSSQNDPEQIIDVISANLNIGVAEQQDVLETRDTKEALKKLNRILTRESEIIDAEKKVAKETKKQLGKMQKEAFLREQLKSIEKELGVEDDRGEIEIFRKKILKLKMPPAIEEKALKELDRLSKLPPFSPEVSYLRTYLDWLVEMPWNKKSKTDIDLKKASKILDEDHFGLEKTKERILEYMAVQKQVGKIKGPILCFTGPPGTGKTSIGRSIARALGREFVRVSLGGIRDEAEIRGHRRTYVGALPGRIIQGIHTAKTKDPVFMLDEIDKIGQDFRGDPSAALLETLDPEQNNSFSDHYLEVPFDLSDVLFIATANVLDSIPPALRDRLEVIDFSGYTEEEKKNIANRHLLPKILENHGFKPKDINFTSEALSDIINKHTHEAGVRNLERELSKIVRKITRETLDKKSKNIKIDEAKLHKYLGPRKYTHQLAENKDEIGVVTGLAWTPVGGEILSIEATQMPGKGKLILTGHLGTVMKESVQTAFSYVRTIAKREKAETDFYSQDIHIHVPMGAIPKDGPSAGVAMVTAITSLVMGRPVRWDVGMTGEITLRGKVLEIGGIKEKVLAARRAGLKIVIMPKENEKDLDEIPKEVKKDIEFIFAKHFDDVMKVAFRSKSKKTQKGRTQSSKKKG</sequence>
<evidence type="ECO:0000256" key="12">
    <source>
        <dbReference type="PIRSR" id="PIRSR001174-1"/>
    </source>
</evidence>
<dbReference type="InterPro" id="IPR014721">
    <property type="entry name" value="Ribsml_uS5_D2-typ_fold_subgr"/>
</dbReference>
<dbReference type="Gene3D" id="1.20.58.1480">
    <property type="match status" value="1"/>
</dbReference>
<evidence type="ECO:0000256" key="11">
    <source>
        <dbReference type="PIRNR" id="PIRNR001174"/>
    </source>
</evidence>
<keyword evidence="5 10" id="KW-0378">Hydrolase</keyword>
<dbReference type="Gene3D" id="2.30.130.40">
    <property type="entry name" value="LON domain-like"/>
    <property type="match status" value="1"/>
</dbReference>
<dbReference type="InterPro" id="IPR003593">
    <property type="entry name" value="AAA+_ATPase"/>
</dbReference>
<keyword evidence="7 10" id="KW-0067">ATP-binding</keyword>
<organism evidence="18 19">
    <name type="scientific">Candidatus Yanofskybacteria bacterium CG10_big_fil_rev_8_21_14_0_10_46_23</name>
    <dbReference type="NCBI Taxonomy" id="1975098"/>
    <lineage>
        <taxon>Bacteria</taxon>
        <taxon>Candidatus Yanofskyibacteriota</taxon>
    </lineage>
</organism>
<dbReference type="GO" id="GO:0016887">
    <property type="term" value="F:ATP hydrolysis activity"/>
    <property type="evidence" value="ECO:0007669"/>
    <property type="project" value="UniProtKB-UniRule"/>
</dbReference>
<evidence type="ECO:0000259" key="16">
    <source>
        <dbReference type="PROSITE" id="PS51786"/>
    </source>
</evidence>
<dbReference type="InterPro" id="IPR008268">
    <property type="entry name" value="Peptidase_S16_AS"/>
</dbReference>
<dbReference type="GO" id="GO:0005737">
    <property type="term" value="C:cytoplasm"/>
    <property type="evidence" value="ECO:0007669"/>
    <property type="project" value="UniProtKB-SubCell"/>
</dbReference>
<evidence type="ECO:0000256" key="6">
    <source>
        <dbReference type="ARBA" id="ARBA00022825"/>
    </source>
</evidence>
<dbReference type="Gene3D" id="1.10.8.60">
    <property type="match status" value="1"/>
</dbReference>
<feature type="domain" description="Lon proteolytic" evidence="16">
    <location>
        <begin position="598"/>
        <end position="778"/>
    </location>
</feature>
<dbReference type="InterPro" id="IPR020568">
    <property type="entry name" value="Ribosomal_Su5_D2-typ_SF"/>
</dbReference>
<dbReference type="SUPFAM" id="SSF52540">
    <property type="entry name" value="P-loop containing nucleoside triphosphate hydrolases"/>
    <property type="match status" value="1"/>
</dbReference>
<comment type="subcellular location">
    <subcellularLocation>
        <location evidence="1 10 11">Cytoplasm</location>
    </subcellularLocation>
</comment>
<dbReference type="InterPro" id="IPR008269">
    <property type="entry name" value="Lon_proteolytic"/>
</dbReference>
<protein>
    <recommendedName>
        <fullName evidence="10 11">Lon protease</fullName>
        <ecNumber evidence="10 11">3.4.21.53</ecNumber>
    </recommendedName>
    <alternativeName>
        <fullName evidence="10">ATP-dependent protease La</fullName>
    </alternativeName>
</protein>
<dbReference type="PROSITE" id="PS01046">
    <property type="entry name" value="LON_SER"/>
    <property type="match status" value="1"/>
</dbReference>
<dbReference type="FunFam" id="1.20.5.5270:FF:000002">
    <property type="entry name" value="Lon protease homolog"/>
    <property type="match status" value="1"/>
</dbReference>
<comment type="similarity">
    <text evidence="10 11 14 15">Belongs to the peptidase S16 family.</text>
</comment>
<dbReference type="GO" id="GO:0004252">
    <property type="term" value="F:serine-type endopeptidase activity"/>
    <property type="evidence" value="ECO:0007669"/>
    <property type="project" value="UniProtKB-UniRule"/>
</dbReference>
<keyword evidence="6 10" id="KW-0720">Serine protease</keyword>
<evidence type="ECO:0000256" key="8">
    <source>
        <dbReference type="ARBA" id="ARBA00023016"/>
    </source>
</evidence>
<evidence type="ECO:0000256" key="2">
    <source>
        <dbReference type="ARBA" id="ARBA00022490"/>
    </source>
</evidence>
<evidence type="ECO:0000256" key="1">
    <source>
        <dbReference type="ARBA" id="ARBA00004496"/>
    </source>
</evidence>
<feature type="binding site" evidence="10 13">
    <location>
        <begin position="362"/>
        <end position="369"/>
    </location>
    <ligand>
        <name>ATP</name>
        <dbReference type="ChEBI" id="CHEBI:30616"/>
    </ligand>
</feature>
<evidence type="ECO:0000256" key="5">
    <source>
        <dbReference type="ARBA" id="ARBA00022801"/>
    </source>
</evidence>
<evidence type="ECO:0000313" key="19">
    <source>
        <dbReference type="Proteomes" id="UP000230232"/>
    </source>
</evidence>
<dbReference type="InterPro" id="IPR027417">
    <property type="entry name" value="P-loop_NTPase"/>
</dbReference>
<comment type="function">
    <text evidence="10">ATP-dependent serine protease that mediates the selective degradation of mutant and abnormal proteins as well as certain short-lived regulatory proteins. Required for cellular homeostasis and for survival from DNA damage and developmental changes induced by stress. Degrades polypeptides processively to yield small peptide fragments that are 5 to 10 amino acids long. Binds to DNA in a double-stranded, site-specific manner.</text>
</comment>
<name>A0A2H0R6G4_9BACT</name>
<dbReference type="Gene3D" id="3.30.230.10">
    <property type="match status" value="1"/>
</dbReference>
<dbReference type="SMART" id="SM00382">
    <property type="entry name" value="AAA"/>
    <property type="match status" value="1"/>
</dbReference>
<dbReference type="HAMAP" id="MF_01973">
    <property type="entry name" value="lon_bact"/>
    <property type="match status" value="1"/>
</dbReference>
<feature type="domain" description="Lon N-terminal" evidence="17">
    <location>
        <begin position="16"/>
        <end position="211"/>
    </location>
</feature>
<dbReference type="EC" id="3.4.21.53" evidence="10 11"/>
<accession>A0A2H0R6G4</accession>
<dbReference type="GO" id="GO:0004176">
    <property type="term" value="F:ATP-dependent peptidase activity"/>
    <property type="evidence" value="ECO:0007669"/>
    <property type="project" value="UniProtKB-UniRule"/>
</dbReference>
<dbReference type="CDD" id="cd19500">
    <property type="entry name" value="RecA-like_Lon"/>
    <property type="match status" value="1"/>
</dbReference>
<evidence type="ECO:0000256" key="10">
    <source>
        <dbReference type="HAMAP-Rule" id="MF_01973"/>
    </source>
</evidence>
<dbReference type="Pfam" id="PF02190">
    <property type="entry name" value="LON_substr_bdg"/>
    <property type="match status" value="1"/>
</dbReference>
<dbReference type="SUPFAM" id="SSF88697">
    <property type="entry name" value="PUA domain-like"/>
    <property type="match status" value="1"/>
</dbReference>
<dbReference type="InterPro" id="IPR027065">
    <property type="entry name" value="Lon_Prtase"/>
</dbReference>
<dbReference type="InterPro" id="IPR003959">
    <property type="entry name" value="ATPase_AAA_core"/>
</dbReference>
<feature type="active site" evidence="10 12">
    <location>
        <position position="727"/>
    </location>
</feature>
<evidence type="ECO:0000259" key="17">
    <source>
        <dbReference type="PROSITE" id="PS51787"/>
    </source>
</evidence>
<dbReference type="PROSITE" id="PS51786">
    <property type="entry name" value="LON_PROTEOLYTIC"/>
    <property type="match status" value="1"/>
</dbReference>
<dbReference type="InterPro" id="IPR004815">
    <property type="entry name" value="Lon_bac/euk-typ"/>
</dbReference>
<dbReference type="InterPro" id="IPR054594">
    <property type="entry name" value="Lon_lid"/>
</dbReference>
<dbReference type="GO" id="GO:0034605">
    <property type="term" value="P:cellular response to heat"/>
    <property type="evidence" value="ECO:0007669"/>
    <property type="project" value="UniProtKB-UniRule"/>
</dbReference>
<proteinExistence type="evidence at transcript level"/>
<dbReference type="EMBL" id="PCXO01000005">
    <property type="protein sequence ID" value="PIR41415.1"/>
    <property type="molecule type" value="Genomic_DNA"/>
</dbReference>
<comment type="induction">
    <text evidence="10">By heat shock.</text>
</comment>
<gene>
    <name evidence="10 18" type="primary">lon</name>
    <name evidence="18" type="ORF">COV31_00900</name>
</gene>
<dbReference type="InterPro" id="IPR046336">
    <property type="entry name" value="Lon_prtase_N_sf"/>
</dbReference>
<reference evidence="18 19" key="1">
    <citation type="submission" date="2017-09" db="EMBL/GenBank/DDBJ databases">
        <title>Depth-based differentiation of microbial function through sediment-hosted aquifers and enrichment of novel symbionts in the deep terrestrial subsurface.</title>
        <authorList>
            <person name="Probst A.J."/>
            <person name="Ladd B."/>
            <person name="Jarett J.K."/>
            <person name="Geller-Mcgrath D.E."/>
            <person name="Sieber C.M."/>
            <person name="Emerson J.B."/>
            <person name="Anantharaman K."/>
            <person name="Thomas B.C."/>
            <person name="Malmstrom R."/>
            <person name="Stieglmeier M."/>
            <person name="Klingl A."/>
            <person name="Woyke T."/>
            <person name="Ryan C.M."/>
            <person name="Banfield J.F."/>
        </authorList>
    </citation>
    <scope>NUCLEOTIDE SEQUENCE [LARGE SCALE GENOMIC DNA]</scope>
    <source>
        <strain evidence="18">CG10_big_fil_rev_8_21_14_0_10_46_23</strain>
    </source>
</reference>
<dbReference type="Gene3D" id="1.20.5.5270">
    <property type="match status" value="1"/>
</dbReference>
<keyword evidence="4 10" id="KW-0547">Nucleotide-binding</keyword>
<comment type="catalytic activity">
    <reaction evidence="9 10 11 14">
        <text>Hydrolysis of proteins in presence of ATP.</text>
        <dbReference type="EC" id="3.4.21.53"/>
    </reaction>
</comment>
<evidence type="ECO:0000256" key="9">
    <source>
        <dbReference type="ARBA" id="ARBA00050665"/>
    </source>
</evidence>
<evidence type="ECO:0000256" key="7">
    <source>
        <dbReference type="ARBA" id="ARBA00022840"/>
    </source>
</evidence>